<evidence type="ECO:0000256" key="1">
    <source>
        <dbReference type="SAM" id="MobiDB-lite"/>
    </source>
</evidence>
<gene>
    <name evidence="2" type="ORF">F443_13883</name>
</gene>
<feature type="compositionally biased region" description="Basic residues" evidence="1">
    <location>
        <begin position="149"/>
        <end position="158"/>
    </location>
</feature>
<feature type="compositionally biased region" description="Basic and acidic residues" evidence="1">
    <location>
        <begin position="41"/>
        <end position="85"/>
    </location>
</feature>
<feature type="region of interest" description="Disordered" evidence="1">
    <location>
        <begin position="1"/>
        <end position="124"/>
    </location>
</feature>
<protein>
    <submittedName>
        <fullName evidence="2">Uncharacterized protein</fullName>
    </submittedName>
</protein>
<evidence type="ECO:0000313" key="3">
    <source>
        <dbReference type="Proteomes" id="UP000018721"/>
    </source>
</evidence>
<dbReference type="HOGENOM" id="CLU_1047552_0_0_1"/>
<dbReference type="AlphaFoldDB" id="V9ENH4"/>
<sequence>MAGREDSTRGKGHGRKGRNPGLRQSLCAQGLPPEEQLSLEEVEKAARERNSAKRKAAAEKKEKESSGVQDRDTPDVDVPDAHHAVPDAVAPDVEEMTPSDSARSSHSSASVEFVGVSAPDAPTQASVGGAVKVMCPAEAHQGGQVAKASCRRLGKKPKATPNSGNTDHESESDSAAVSALLRSHDDEEDKEDEAGEAEGMNKDSERAHDLLVLIFARLLPQVMQPQQRDDHEEQQHIACQRGKLMSLWREEKYPKIQNRSREYDTA</sequence>
<dbReference type="EMBL" id="ANIZ01002415">
    <property type="protein sequence ID" value="ETI40815.1"/>
    <property type="molecule type" value="Genomic_DNA"/>
</dbReference>
<reference evidence="2 3" key="1">
    <citation type="submission" date="2013-11" db="EMBL/GenBank/DDBJ databases">
        <title>The Genome Sequence of Phytophthora parasitica P1569.</title>
        <authorList>
            <consortium name="The Broad Institute Genomics Platform"/>
            <person name="Russ C."/>
            <person name="Tyler B."/>
            <person name="Panabieres F."/>
            <person name="Shan W."/>
            <person name="Tripathy S."/>
            <person name="Grunwald N."/>
            <person name="Machado M."/>
            <person name="Johnson C.S."/>
            <person name="Arredondo F."/>
            <person name="Hong C."/>
            <person name="Coffey M."/>
            <person name="Young S.K."/>
            <person name="Zeng Q."/>
            <person name="Gargeya S."/>
            <person name="Fitzgerald M."/>
            <person name="Abouelleil A."/>
            <person name="Alvarado L."/>
            <person name="Chapman S.B."/>
            <person name="Gainer-Dewar J."/>
            <person name="Goldberg J."/>
            <person name="Griggs A."/>
            <person name="Gujja S."/>
            <person name="Hansen M."/>
            <person name="Howarth C."/>
            <person name="Imamovic A."/>
            <person name="Ireland A."/>
            <person name="Larimer J."/>
            <person name="McCowan C."/>
            <person name="Murphy C."/>
            <person name="Pearson M."/>
            <person name="Poon T.W."/>
            <person name="Priest M."/>
            <person name="Roberts A."/>
            <person name="Saif S."/>
            <person name="Shea T."/>
            <person name="Sykes S."/>
            <person name="Wortman J."/>
            <person name="Nusbaum C."/>
            <person name="Birren B."/>
        </authorList>
    </citation>
    <scope>NUCLEOTIDE SEQUENCE [LARGE SCALE GENOMIC DNA]</scope>
    <source>
        <strain evidence="2 3">P1569</strain>
    </source>
</reference>
<comment type="caution">
    <text evidence="2">The sequence shown here is derived from an EMBL/GenBank/DDBJ whole genome shotgun (WGS) entry which is preliminary data.</text>
</comment>
<name>V9ENH4_PHYNI</name>
<feature type="compositionally biased region" description="Low complexity" evidence="1">
    <location>
        <begin position="99"/>
        <end position="110"/>
    </location>
</feature>
<dbReference type="Proteomes" id="UP000018721">
    <property type="component" value="Unassembled WGS sequence"/>
</dbReference>
<evidence type="ECO:0000313" key="2">
    <source>
        <dbReference type="EMBL" id="ETI40815.1"/>
    </source>
</evidence>
<proteinExistence type="predicted"/>
<feature type="compositionally biased region" description="Acidic residues" evidence="1">
    <location>
        <begin position="186"/>
        <end position="196"/>
    </location>
</feature>
<organism evidence="2 3">
    <name type="scientific">Phytophthora nicotianae P1569</name>
    <dbReference type="NCBI Taxonomy" id="1317065"/>
    <lineage>
        <taxon>Eukaryota</taxon>
        <taxon>Sar</taxon>
        <taxon>Stramenopiles</taxon>
        <taxon>Oomycota</taxon>
        <taxon>Peronosporomycetes</taxon>
        <taxon>Peronosporales</taxon>
        <taxon>Peronosporaceae</taxon>
        <taxon>Phytophthora</taxon>
    </lineage>
</organism>
<keyword evidence="3" id="KW-1185">Reference proteome</keyword>
<feature type="region of interest" description="Disordered" evidence="1">
    <location>
        <begin position="140"/>
        <end position="204"/>
    </location>
</feature>
<accession>V9ENH4</accession>